<comment type="caution">
    <text evidence="4">The sequence shown here is derived from an EMBL/GenBank/DDBJ whole genome shotgun (WGS) entry which is preliminary data.</text>
</comment>
<accession>A0A9P7GHJ7</accession>
<dbReference type="InterPro" id="IPR012942">
    <property type="entry name" value="SRR1-like"/>
</dbReference>
<feature type="region of interest" description="Disordered" evidence="2">
    <location>
        <begin position="1"/>
        <end position="35"/>
    </location>
</feature>
<protein>
    <recommendedName>
        <fullName evidence="3">SRR1-like domain-containing protein</fullName>
    </recommendedName>
</protein>
<dbReference type="PANTHER" id="PTHR28626:SF3">
    <property type="entry name" value="SRR1-LIKE PROTEIN"/>
    <property type="match status" value="1"/>
</dbReference>
<dbReference type="Proteomes" id="UP000775547">
    <property type="component" value="Unassembled WGS sequence"/>
</dbReference>
<evidence type="ECO:0000259" key="3">
    <source>
        <dbReference type="Pfam" id="PF07985"/>
    </source>
</evidence>
<feature type="domain" description="SRR1-like" evidence="3">
    <location>
        <begin position="67"/>
        <end position="138"/>
    </location>
</feature>
<name>A0A9P7GHJ7_9AGAR</name>
<dbReference type="InterPro" id="IPR040044">
    <property type="entry name" value="SRR1L"/>
</dbReference>
<reference evidence="4" key="1">
    <citation type="submission" date="2020-07" db="EMBL/GenBank/DDBJ databases">
        <authorList>
            <person name="Nieuwenhuis M."/>
            <person name="Van De Peppel L.J.J."/>
        </authorList>
    </citation>
    <scope>NUCLEOTIDE SEQUENCE</scope>
    <source>
        <strain evidence="4">AP01</strain>
        <tissue evidence="4">Mycelium</tissue>
    </source>
</reference>
<gene>
    <name evidence="4" type="ORF">DXG03_001112</name>
</gene>
<dbReference type="PANTHER" id="PTHR28626">
    <property type="entry name" value="SRR1-LIKE PROTEIN"/>
    <property type="match status" value="1"/>
</dbReference>
<dbReference type="GO" id="GO:0005737">
    <property type="term" value="C:cytoplasm"/>
    <property type="evidence" value="ECO:0007669"/>
    <property type="project" value="TreeGrafter"/>
</dbReference>
<dbReference type="EMBL" id="JABCKV010000012">
    <property type="protein sequence ID" value="KAG5647157.1"/>
    <property type="molecule type" value="Genomic_DNA"/>
</dbReference>
<dbReference type="Pfam" id="PF07985">
    <property type="entry name" value="SRR1"/>
    <property type="match status" value="1"/>
</dbReference>
<evidence type="ECO:0000313" key="5">
    <source>
        <dbReference type="Proteomes" id="UP000775547"/>
    </source>
</evidence>
<evidence type="ECO:0000256" key="2">
    <source>
        <dbReference type="SAM" id="MobiDB-lite"/>
    </source>
</evidence>
<comment type="similarity">
    <text evidence="1">Belongs to the SRR1 family.</text>
</comment>
<dbReference type="AlphaFoldDB" id="A0A9P7GHJ7"/>
<sequence length="154" mass="17116">MNSIADPAPPSFYKDFTPVNRKKRKNRAPKDRESTLAAVQRLRDDLAQDDWLPQCQQILRDSVECAALAQTPLEVLCLGLGSPTASSNARAQLAFLLAVCDDLNIDHAKVSLYDPVFTVEDAALFHELQLQLLTENKASLATALLFGWRNDSNY</sequence>
<dbReference type="OrthoDB" id="551431at2759"/>
<evidence type="ECO:0000313" key="4">
    <source>
        <dbReference type="EMBL" id="KAG5647157.1"/>
    </source>
</evidence>
<organism evidence="4 5">
    <name type="scientific">Asterophora parasitica</name>
    <dbReference type="NCBI Taxonomy" id="117018"/>
    <lineage>
        <taxon>Eukaryota</taxon>
        <taxon>Fungi</taxon>
        <taxon>Dikarya</taxon>
        <taxon>Basidiomycota</taxon>
        <taxon>Agaricomycotina</taxon>
        <taxon>Agaricomycetes</taxon>
        <taxon>Agaricomycetidae</taxon>
        <taxon>Agaricales</taxon>
        <taxon>Tricholomatineae</taxon>
        <taxon>Lyophyllaceae</taxon>
        <taxon>Asterophora</taxon>
    </lineage>
</organism>
<reference evidence="4" key="2">
    <citation type="submission" date="2021-10" db="EMBL/GenBank/DDBJ databases">
        <title>Phylogenomics reveals ancestral predisposition of the termite-cultivated fungus Termitomyces towards a domesticated lifestyle.</title>
        <authorList>
            <person name="Auxier B."/>
            <person name="Grum-Grzhimaylo A."/>
            <person name="Cardenas M.E."/>
            <person name="Lodge J.D."/>
            <person name="Laessoe T."/>
            <person name="Pedersen O."/>
            <person name="Smith M.E."/>
            <person name="Kuyper T.W."/>
            <person name="Franco-Molano E.A."/>
            <person name="Baroni T.J."/>
            <person name="Aanen D.K."/>
        </authorList>
    </citation>
    <scope>NUCLEOTIDE SEQUENCE</scope>
    <source>
        <strain evidence="4">AP01</strain>
        <tissue evidence="4">Mycelium</tissue>
    </source>
</reference>
<evidence type="ECO:0000256" key="1">
    <source>
        <dbReference type="ARBA" id="ARBA00009856"/>
    </source>
</evidence>
<proteinExistence type="inferred from homology"/>
<dbReference type="GO" id="GO:0005634">
    <property type="term" value="C:nucleus"/>
    <property type="evidence" value="ECO:0007669"/>
    <property type="project" value="TreeGrafter"/>
</dbReference>
<keyword evidence="5" id="KW-1185">Reference proteome</keyword>